<feature type="signal peptide" evidence="2">
    <location>
        <begin position="1"/>
        <end position="22"/>
    </location>
</feature>
<accession>A0ABT5EJZ8</accession>
<evidence type="ECO:0008006" key="5">
    <source>
        <dbReference type="Google" id="ProtNLM"/>
    </source>
</evidence>
<evidence type="ECO:0000256" key="2">
    <source>
        <dbReference type="SAM" id="SignalP"/>
    </source>
</evidence>
<keyword evidence="2" id="KW-0732">Signal</keyword>
<gene>
    <name evidence="3" type="ORF">POL67_12450</name>
</gene>
<reference evidence="3 4" key="1">
    <citation type="submission" date="2022-11" db="EMBL/GenBank/DDBJ databases">
        <title>Minimal conservation of predation-associated metabolite biosynthetic gene clusters underscores biosynthetic potential of Myxococcota including descriptions for ten novel species: Archangium lansinium sp. nov., Myxococcus landrumus sp. nov., Nannocystis bai.</title>
        <authorList>
            <person name="Ahearne A."/>
            <person name="Stevens C."/>
            <person name="Dowd S."/>
        </authorList>
    </citation>
    <scope>NUCLEOTIDE SEQUENCE [LARGE SCALE GENOMIC DNA]</scope>
    <source>
        <strain evidence="3 4">RJM3</strain>
    </source>
</reference>
<protein>
    <recommendedName>
        <fullName evidence="5">Lipoprotein</fullName>
    </recommendedName>
</protein>
<dbReference type="Proteomes" id="UP001221411">
    <property type="component" value="Unassembled WGS sequence"/>
</dbReference>
<sequence>MKKLQGLAALLFISTGAVLLGAGCMATVEDPTEDGIQAGGGEETASAGQEQRRGRRIVRWGGGGSGPCAWLENGAYCGGNMYVPGNPNRLYRCYQGSLISSEWCGVGQCVKRPPGQPDFCI</sequence>
<comment type="caution">
    <text evidence="3">The sequence shown here is derived from an EMBL/GenBank/DDBJ whole genome shotgun (WGS) entry which is preliminary data.</text>
</comment>
<evidence type="ECO:0000313" key="3">
    <source>
        <dbReference type="EMBL" id="MDC0742163.1"/>
    </source>
</evidence>
<name>A0ABT5EJZ8_9BACT</name>
<dbReference type="EMBL" id="JAQNDO010000001">
    <property type="protein sequence ID" value="MDC0742163.1"/>
    <property type="molecule type" value="Genomic_DNA"/>
</dbReference>
<evidence type="ECO:0000256" key="1">
    <source>
        <dbReference type="SAM" id="MobiDB-lite"/>
    </source>
</evidence>
<proteinExistence type="predicted"/>
<feature type="region of interest" description="Disordered" evidence="1">
    <location>
        <begin position="32"/>
        <end position="54"/>
    </location>
</feature>
<feature type="chain" id="PRO_5045411522" description="Lipoprotein" evidence="2">
    <location>
        <begin position="23"/>
        <end position="121"/>
    </location>
</feature>
<keyword evidence="4" id="KW-1185">Reference proteome</keyword>
<evidence type="ECO:0000313" key="4">
    <source>
        <dbReference type="Proteomes" id="UP001221411"/>
    </source>
</evidence>
<organism evidence="3 4">
    <name type="scientific">Polyangium mundeleinium</name>
    <dbReference type="NCBI Taxonomy" id="2995306"/>
    <lineage>
        <taxon>Bacteria</taxon>
        <taxon>Pseudomonadati</taxon>
        <taxon>Myxococcota</taxon>
        <taxon>Polyangia</taxon>
        <taxon>Polyangiales</taxon>
        <taxon>Polyangiaceae</taxon>
        <taxon>Polyangium</taxon>
    </lineage>
</organism>
<dbReference type="PROSITE" id="PS51257">
    <property type="entry name" value="PROKAR_LIPOPROTEIN"/>
    <property type="match status" value="1"/>
</dbReference>
<dbReference type="RefSeq" id="WP_271917500.1">
    <property type="nucleotide sequence ID" value="NZ_JAQNDO010000001.1"/>
</dbReference>